<comment type="caution">
    <text evidence="1">The sequence shown here is derived from an EMBL/GenBank/DDBJ whole genome shotgun (WGS) entry which is preliminary data.</text>
</comment>
<protein>
    <submittedName>
        <fullName evidence="1">Uncharacterized protein</fullName>
    </submittedName>
</protein>
<organism evidence="1 2">
    <name type="scientific">Tieghemostelium lacteum</name>
    <name type="common">Slime mold</name>
    <name type="synonym">Dictyostelium lacteum</name>
    <dbReference type="NCBI Taxonomy" id="361077"/>
    <lineage>
        <taxon>Eukaryota</taxon>
        <taxon>Amoebozoa</taxon>
        <taxon>Evosea</taxon>
        <taxon>Eumycetozoa</taxon>
        <taxon>Dictyostelia</taxon>
        <taxon>Dictyosteliales</taxon>
        <taxon>Raperosteliaceae</taxon>
        <taxon>Tieghemostelium</taxon>
    </lineage>
</organism>
<keyword evidence="2" id="KW-1185">Reference proteome</keyword>
<name>A0A152A409_TIELA</name>
<dbReference type="EMBL" id="LODT01000013">
    <property type="protein sequence ID" value="KYR00791.1"/>
    <property type="molecule type" value="Genomic_DNA"/>
</dbReference>
<proteinExistence type="predicted"/>
<evidence type="ECO:0000313" key="2">
    <source>
        <dbReference type="Proteomes" id="UP000076078"/>
    </source>
</evidence>
<sequence length="259" mass="30037">MFIFLFHDLTKLINLTFQRLEDKPSQYSLESVQELQVFQSSTQYETIFSIQSLQLLNLVNVTTLKLFFKPSQKLHLSDIDSLSDFKNLVIYHVNFLIELLKKLTHSITHSKIKSEYIHSLLNIHNATEWRQTQLLVMFSTIDGIFYQFPYQYLTQMDPNQQNFLSNNAVYQSIDITVYYDITGDISGFSSLEGYIRLIGQDTGENGFYFQPLSFTSPNLVSGNIRNGRYYFKITLPQYINGTYQFGIQSITDQVGNTNG</sequence>
<dbReference type="InParanoid" id="A0A152A409"/>
<dbReference type="Proteomes" id="UP000076078">
    <property type="component" value="Unassembled WGS sequence"/>
</dbReference>
<accession>A0A152A409</accession>
<dbReference type="AlphaFoldDB" id="A0A152A409"/>
<reference evidence="1 2" key="1">
    <citation type="submission" date="2015-12" db="EMBL/GenBank/DDBJ databases">
        <title>Dictyostelia acquired genes for synthesis and detection of signals that induce cell-type specialization by lateral gene transfer from prokaryotes.</title>
        <authorList>
            <person name="Gloeckner G."/>
            <person name="Schaap P."/>
        </authorList>
    </citation>
    <scope>NUCLEOTIDE SEQUENCE [LARGE SCALE GENOMIC DNA]</scope>
    <source>
        <strain evidence="1 2">TK</strain>
    </source>
</reference>
<evidence type="ECO:0000313" key="1">
    <source>
        <dbReference type="EMBL" id="KYR00791.1"/>
    </source>
</evidence>
<gene>
    <name evidence="1" type="ORF">DLAC_02841</name>
</gene>